<feature type="region of interest" description="Disordered" evidence="1">
    <location>
        <begin position="24"/>
        <end position="55"/>
    </location>
</feature>
<evidence type="ECO:0008006" key="5">
    <source>
        <dbReference type="Google" id="ProtNLM"/>
    </source>
</evidence>
<dbReference type="Proteomes" id="UP000262939">
    <property type="component" value="Unassembled WGS sequence"/>
</dbReference>
<proteinExistence type="predicted"/>
<gene>
    <name evidence="3" type="ORF">D0466_12345</name>
</gene>
<feature type="signal peptide" evidence="2">
    <location>
        <begin position="1"/>
        <end position="21"/>
    </location>
</feature>
<keyword evidence="4" id="KW-1185">Reference proteome</keyword>
<reference evidence="3 4" key="1">
    <citation type="submission" date="2018-08" db="EMBL/GenBank/DDBJ databases">
        <title>Bacillus chawlae sp. nov., Bacillus glennii sp. nov., and Bacillus saganii sp. nov. Isolated from the Vehicle Assembly Building at Kennedy Space Center where the Viking Spacecraft were Assembled.</title>
        <authorList>
            <person name="Seuylemezian A."/>
            <person name="Vaishampayan P."/>
        </authorList>
    </citation>
    <scope>NUCLEOTIDE SEQUENCE [LARGE SCALE GENOMIC DNA]</scope>
    <source>
        <strain evidence="3 4">V44-8</strain>
    </source>
</reference>
<dbReference type="PROSITE" id="PS51257">
    <property type="entry name" value="PROKAR_LIPOPROTEIN"/>
    <property type="match status" value="1"/>
</dbReference>
<keyword evidence="2" id="KW-0732">Signal</keyword>
<feature type="chain" id="PRO_5039179962" description="Sporulation protein" evidence="2">
    <location>
        <begin position="22"/>
        <end position="155"/>
    </location>
</feature>
<evidence type="ECO:0000256" key="1">
    <source>
        <dbReference type="SAM" id="MobiDB-lite"/>
    </source>
</evidence>
<protein>
    <recommendedName>
        <fullName evidence="5">Sporulation protein</fullName>
    </recommendedName>
</protein>
<name>A0A372LD55_9BACI</name>
<accession>A0A372LD55</accession>
<dbReference type="RefSeq" id="WP_117322876.1">
    <property type="nucleotide sequence ID" value="NZ_QVTD01000006.1"/>
</dbReference>
<dbReference type="OrthoDB" id="2858248at2"/>
<evidence type="ECO:0000256" key="2">
    <source>
        <dbReference type="SAM" id="SignalP"/>
    </source>
</evidence>
<evidence type="ECO:0000313" key="3">
    <source>
        <dbReference type="EMBL" id="RFU63511.1"/>
    </source>
</evidence>
<organism evidence="3 4">
    <name type="scientific">Peribacillus glennii</name>
    <dbReference type="NCBI Taxonomy" id="2303991"/>
    <lineage>
        <taxon>Bacteria</taxon>
        <taxon>Bacillati</taxon>
        <taxon>Bacillota</taxon>
        <taxon>Bacilli</taxon>
        <taxon>Bacillales</taxon>
        <taxon>Bacillaceae</taxon>
        <taxon>Peribacillus</taxon>
    </lineage>
</organism>
<dbReference type="AlphaFoldDB" id="A0A372LD55"/>
<sequence length="155" mass="17378">MKKFIFPFMVCVILMVGGCSSGLDHNSQPEGTKSSEDIETMQPTHAADENGNENTDDIVLGVDKVLSIIKEAKQSTERAADPKSLNQIGSRLEEEWDTIEKKVEAKFPEDYINIEKSLYPLMAEMQKPMPDLAKVKELSDQTKGKLDRFQIKTGK</sequence>
<dbReference type="EMBL" id="QVTD01000006">
    <property type="protein sequence ID" value="RFU63511.1"/>
    <property type="molecule type" value="Genomic_DNA"/>
</dbReference>
<evidence type="ECO:0000313" key="4">
    <source>
        <dbReference type="Proteomes" id="UP000262939"/>
    </source>
</evidence>
<comment type="caution">
    <text evidence="3">The sequence shown here is derived from an EMBL/GenBank/DDBJ whole genome shotgun (WGS) entry which is preliminary data.</text>
</comment>